<feature type="transmembrane region" description="Helical" evidence="6">
    <location>
        <begin position="281"/>
        <end position="304"/>
    </location>
</feature>
<feature type="compositionally biased region" description="Polar residues" evidence="5">
    <location>
        <begin position="103"/>
        <end position="142"/>
    </location>
</feature>
<reference evidence="7 8" key="1">
    <citation type="journal article" date="2019" name="Mol. Biol. Evol.">
        <title>Blast fungal genomes show frequent chromosomal changes, gene gains and losses, and effector gene turnover.</title>
        <authorList>
            <person name="Gomez Luciano L.B."/>
            <person name="Jason Tsai I."/>
            <person name="Chuma I."/>
            <person name="Tosa Y."/>
            <person name="Chen Y.H."/>
            <person name="Li J.Y."/>
            <person name="Li M.Y."/>
            <person name="Jade Lu M.Y."/>
            <person name="Nakayashiki H."/>
            <person name="Li W.H."/>
        </authorList>
    </citation>
    <scope>NUCLEOTIDE SEQUENCE [LARGE SCALE GENOMIC DNA]</scope>
    <source>
        <strain evidence="7">MZ5-1-6</strain>
    </source>
</reference>
<accession>A0A4P7MZT9</accession>
<dbReference type="AlphaFoldDB" id="A0A4P7MZT9"/>
<feature type="transmembrane region" description="Helical" evidence="6">
    <location>
        <begin position="538"/>
        <end position="560"/>
    </location>
</feature>
<evidence type="ECO:0000256" key="1">
    <source>
        <dbReference type="ARBA" id="ARBA00004141"/>
    </source>
</evidence>
<evidence type="ECO:0000256" key="6">
    <source>
        <dbReference type="SAM" id="Phobius"/>
    </source>
</evidence>
<feature type="transmembrane region" description="Helical" evidence="6">
    <location>
        <begin position="446"/>
        <end position="468"/>
    </location>
</feature>
<feature type="transmembrane region" description="Helical" evidence="6">
    <location>
        <begin position="310"/>
        <end position="330"/>
    </location>
</feature>
<evidence type="ECO:0000256" key="2">
    <source>
        <dbReference type="ARBA" id="ARBA00022692"/>
    </source>
</evidence>
<gene>
    <name evidence="7" type="ORF">PoMZ_09456</name>
</gene>
<feature type="transmembrane region" description="Helical" evidence="6">
    <location>
        <begin position="419"/>
        <end position="440"/>
    </location>
</feature>
<feature type="transmembrane region" description="Helical" evidence="6">
    <location>
        <begin position="387"/>
        <end position="407"/>
    </location>
</feature>
<evidence type="ECO:0008006" key="9">
    <source>
        <dbReference type="Google" id="ProtNLM"/>
    </source>
</evidence>
<feature type="region of interest" description="Disordered" evidence="5">
    <location>
        <begin position="31"/>
        <end position="243"/>
    </location>
</feature>
<name>A0A4P7MZT9_PYROR</name>
<feature type="transmembrane region" description="Helical" evidence="6">
    <location>
        <begin position="572"/>
        <end position="592"/>
    </location>
</feature>
<dbReference type="Pfam" id="PF03595">
    <property type="entry name" value="SLAC1"/>
    <property type="match status" value="1"/>
</dbReference>
<dbReference type="EMBL" id="CP034204">
    <property type="protein sequence ID" value="QBZ53766.1"/>
    <property type="molecule type" value="Genomic_DNA"/>
</dbReference>
<dbReference type="InterPro" id="IPR030185">
    <property type="entry name" value="Mae1"/>
</dbReference>
<feature type="compositionally biased region" description="Polar residues" evidence="5">
    <location>
        <begin position="151"/>
        <end position="165"/>
    </location>
</feature>
<evidence type="ECO:0000256" key="5">
    <source>
        <dbReference type="SAM" id="MobiDB-lite"/>
    </source>
</evidence>
<dbReference type="PANTHER" id="PTHR31162">
    <property type="entry name" value="MALIC ACID TRANSPORT PROTEIN-RELATED"/>
    <property type="match status" value="1"/>
</dbReference>
<keyword evidence="4 6" id="KW-0472">Membrane</keyword>
<dbReference type="Gene3D" id="1.50.10.150">
    <property type="entry name" value="Voltage-dependent anion channel"/>
    <property type="match status" value="1"/>
</dbReference>
<feature type="transmembrane region" description="Helical" evidence="6">
    <location>
        <begin position="489"/>
        <end position="510"/>
    </location>
</feature>
<sequence>MDSQYQGGAPAQRPMAPAPLFSTAAPQYWSNPRQAPLMAPPYQQLVLPQPPAPQYEAEGRPTNEYPLEKTPFAEAEAPQYQQNNSTPPQPAMAPQPQQAYNGPVQQVANSQYRPENPTHSRTSSQQSTPSAFRIQGTMSSTYVGGGLRPRTMSQQSGNSRFQPAPTQGLAFPPPLSLRGPDVPRQGGFQPNGPAMMSRAPTWEEPSRNPYRAHSTSSSISERKPWVDDEKRQVPAPVGPDSDLEKLVEKQEQPQDGRLLTTPPDAPRPKIPLRHRIKHFTWAWYTWTMGTGALALLIIAQPFQFPGLRSIGLAVYIFNLILFSTITLTMISRFVMFPGTFGKSIRHKKEGFFVATAFVSVSTMISGAHRYLIPENDATLNTLIQVMFWGYVTISMIATITQYSYIFTTHQYGLQTMMPAWLLPVLPIMLAGTISSVISATQPSMQATSIIVAGLLSQGLGMIISLLIYAHMIGRLMSSTFPDREARPALFILVGPPSFTALAFIGIANNIPADFDIRLSPVPILPGQPGVTEKAVIQIMAYVVGTALWGLSLWWFSIALTGVLRAPPRYFHLPWWGMIFPNAGFSLATITLGKSFGNTQIQILGTVMSSLVALLYLYILYNHIRALLRREIMYPGKDEDTDD</sequence>
<keyword evidence="2 6" id="KW-0812">Transmembrane</keyword>
<feature type="compositionally biased region" description="Basic and acidic residues" evidence="5">
    <location>
        <begin position="220"/>
        <end position="232"/>
    </location>
</feature>
<keyword evidence="3 6" id="KW-1133">Transmembrane helix</keyword>
<dbReference type="Proteomes" id="UP000294847">
    <property type="component" value="Chromosome 1"/>
</dbReference>
<feature type="transmembrane region" description="Helical" evidence="6">
    <location>
        <begin position="598"/>
        <end position="620"/>
    </location>
</feature>
<comment type="subcellular location">
    <subcellularLocation>
        <location evidence="1">Membrane</location>
        <topology evidence="1">Multi-pass membrane protein</topology>
    </subcellularLocation>
</comment>
<protein>
    <recommendedName>
        <fullName evidence="9">Malic acid transport protein</fullName>
    </recommendedName>
</protein>
<evidence type="ECO:0000256" key="4">
    <source>
        <dbReference type="ARBA" id="ARBA00023136"/>
    </source>
</evidence>
<dbReference type="InterPro" id="IPR038665">
    <property type="entry name" value="Voltage-dep_anion_channel_sf"/>
</dbReference>
<dbReference type="InterPro" id="IPR004695">
    <property type="entry name" value="SLAC1/Mae1/Ssu1/TehA"/>
</dbReference>
<dbReference type="GO" id="GO:0016020">
    <property type="term" value="C:membrane"/>
    <property type="evidence" value="ECO:0007669"/>
    <property type="project" value="UniProtKB-SubCell"/>
</dbReference>
<feature type="transmembrane region" description="Helical" evidence="6">
    <location>
        <begin position="351"/>
        <end position="372"/>
    </location>
</feature>
<organism evidence="7 8">
    <name type="scientific">Pyricularia oryzae</name>
    <name type="common">Rice blast fungus</name>
    <name type="synonym">Magnaporthe oryzae</name>
    <dbReference type="NCBI Taxonomy" id="318829"/>
    <lineage>
        <taxon>Eukaryota</taxon>
        <taxon>Fungi</taxon>
        <taxon>Dikarya</taxon>
        <taxon>Ascomycota</taxon>
        <taxon>Pezizomycotina</taxon>
        <taxon>Sordariomycetes</taxon>
        <taxon>Sordariomycetidae</taxon>
        <taxon>Magnaporthales</taxon>
        <taxon>Pyriculariaceae</taxon>
        <taxon>Pyricularia</taxon>
    </lineage>
</organism>
<evidence type="ECO:0000256" key="3">
    <source>
        <dbReference type="ARBA" id="ARBA00022989"/>
    </source>
</evidence>
<dbReference type="GO" id="GO:0015140">
    <property type="term" value="F:malate transmembrane transporter activity"/>
    <property type="evidence" value="ECO:0007669"/>
    <property type="project" value="InterPro"/>
</dbReference>
<dbReference type="PANTHER" id="PTHR31162:SF0">
    <property type="entry name" value="MALIC ACID TRANSPORT PROTEIN"/>
    <property type="match status" value="1"/>
</dbReference>
<proteinExistence type="predicted"/>
<evidence type="ECO:0000313" key="7">
    <source>
        <dbReference type="EMBL" id="QBZ53766.1"/>
    </source>
</evidence>
<dbReference type="CDD" id="cd09317">
    <property type="entry name" value="TDT_Mae1_like"/>
    <property type="match status" value="1"/>
</dbReference>
<evidence type="ECO:0000313" key="8">
    <source>
        <dbReference type="Proteomes" id="UP000294847"/>
    </source>
</evidence>